<evidence type="ECO:0000256" key="11">
    <source>
        <dbReference type="ARBA" id="ARBA00023295"/>
    </source>
</evidence>
<feature type="region of interest" description="Disordered" evidence="16">
    <location>
        <begin position="403"/>
        <end position="455"/>
    </location>
</feature>
<evidence type="ECO:0000256" key="4">
    <source>
        <dbReference type="ARBA" id="ARBA00022676"/>
    </source>
</evidence>
<dbReference type="GO" id="GO:0009277">
    <property type="term" value="C:fungal-type cell wall"/>
    <property type="evidence" value="ECO:0007669"/>
    <property type="project" value="EnsemblFungi"/>
</dbReference>
<dbReference type="PANTHER" id="PTHR10963:SF22">
    <property type="entry name" value="GLYCOSIDASE CRH2-RELATED"/>
    <property type="match status" value="1"/>
</dbReference>
<evidence type="ECO:0000256" key="2">
    <source>
        <dbReference type="ARBA" id="ARBA00004589"/>
    </source>
</evidence>
<keyword evidence="11 19" id="KW-0326">Glycosidase</keyword>
<keyword evidence="12" id="KW-0961">Cell wall biogenesis/degradation</keyword>
<feature type="compositionally biased region" description="Low complexity" evidence="16">
    <location>
        <begin position="426"/>
        <end position="450"/>
    </location>
</feature>
<feature type="chain" id="PRO_5009807340" description="Crh-like protein" evidence="17">
    <location>
        <begin position="20"/>
        <end position="481"/>
    </location>
</feature>
<evidence type="ECO:0000256" key="8">
    <source>
        <dbReference type="ARBA" id="ARBA00023136"/>
    </source>
</evidence>
<evidence type="ECO:0000256" key="14">
    <source>
        <dbReference type="PIRNR" id="PIRNR037299"/>
    </source>
</evidence>
<protein>
    <recommendedName>
        <fullName evidence="14">Crh-like protein</fullName>
        <ecNumber evidence="14">3.2.-.-</ecNumber>
    </recommendedName>
</protein>
<keyword evidence="10" id="KW-0449">Lipoprotein</keyword>
<dbReference type="InterPro" id="IPR000757">
    <property type="entry name" value="Beta-glucanase-like"/>
</dbReference>
<dbReference type="PROSITE" id="PS51762">
    <property type="entry name" value="GH16_2"/>
    <property type="match status" value="1"/>
</dbReference>
<dbReference type="GO" id="GO:0098552">
    <property type="term" value="C:side of membrane"/>
    <property type="evidence" value="ECO:0007669"/>
    <property type="project" value="UniProtKB-KW"/>
</dbReference>
<evidence type="ECO:0000259" key="18">
    <source>
        <dbReference type="PROSITE" id="PS51762"/>
    </source>
</evidence>
<feature type="compositionally biased region" description="Low complexity" evidence="16">
    <location>
        <begin position="359"/>
        <end position="390"/>
    </location>
</feature>
<dbReference type="AlphaFoldDB" id="A0A0W0CN17"/>
<keyword evidence="9" id="KW-0325">Glycoprotein</keyword>
<comment type="similarity">
    <text evidence="13">Belongs to the glycosyl hydrolase 16 family. CRH1 subfamily.</text>
</comment>
<comment type="caution">
    <text evidence="19">The sequence shown here is derived from an EMBL/GenBank/DDBJ whole genome shotgun (WGS) entry which is preliminary data.</text>
</comment>
<evidence type="ECO:0000256" key="15">
    <source>
        <dbReference type="PIRSR" id="PIRSR037299-1"/>
    </source>
</evidence>
<feature type="active site" description="Nucleophile" evidence="15">
    <location>
        <position position="167"/>
    </location>
</feature>
<evidence type="ECO:0000256" key="12">
    <source>
        <dbReference type="ARBA" id="ARBA00023316"/>
    </source>
</evidence>
<dbReference type="VEuPathDB" id="FungiDB:GWK60_C01815"/>
<dbReference type="VEuPathDB" id="FungiDB:GVI51_C01991"/>
<evidence type="ECO:0000256" key="5">
    <source>
        <dbReference type="ARBA" id="ARBA00022679"/>
    </source>
</evidence>
<dbReference type="SUPFAM" id="SSF49899">
    <property type="entry name" value="Concanavalin A-like lectins/glucanases"/>
    <property type="match status" value="1"/>
</dbReference>
<dbReference type="GO" id="GO:0000144">
    <property type="term" value="C:cellular bud neck septin ring"/>
    <property type="evidence" value="ECO:0007669"/>
    <property type="project" value="EnsemblFungi"/>
</dbReference>
<evidence type="ECO:0000313" key="20">
    <source>
        <dbReference type="Proteomes" id="UP000054886"/>
    </source>
</evidence>
<keyword evidence="6 17" id="KW-0732">Signal</keyword>
<dbReference type="InterPro" id="IPR013320">
    <property type="entry name" value="ConA-like_dom_sf"/>
</dbReference>
<evidence type="ECO:0000256" key="13">
    <source>
        <dbReference type="ARBA" id="ARBA00038074"/>
    </source>
</evidence>
<dbReference type="CDD" id="cd06923">
    <property type="entry name" value="ChtBD1_GH16"/>
    <property type="match status" value="1"/>
</dbReference>
<feature type="active site" description="Proton donor" evidence="15">
    <location>
        <position position="171"/>
    </location>
</feature>
<feature type="domain" description="GH16" evidence="18">
    <location>
        <begin position="25"/>
        <end position="296"/>
    </location>
</feature>
<evidence type="ECO:0000256" key="10">
    <source>
        <dbReference type="ARBA" id="ARBA00023288"/>
    </source>
</evidence>
<evidence type="ECO:0000256" key="3">
    <source>
        <dbReference type="ARBA" id="ARBA00022622"/>
    </source>
</evidence>
<feature type="compositionally biased region" description="Low complexity" evidence="16">
    <location>
        <begin position="403"/>
        <end position="418"/>
    </location>
</feature>
<keyword evidence="7 14" id="KW-0378">Hydrolase</keyword>
<name>A0A0W0CN17_CANGB</name>
<feature type="region of interest" description="Disordered" evidence="16">
    <location>
        <begin position="352"/>
        <end position="390"/>
    </location>
</feature>
<dbReference type="CDD" id="cd02183">
    <property type="entry name" value="GH16_fungal_CRH1_transglycosylase"/>
    <property type="match status" value="1"/>
</dbReference>
<dbReference type="FunFam" id="2.60.120.200:FF:000159">
    <property type="entry name" value="Glycosidase"/>
    <property type="match status" value="1"/>
</dbReference>
<evidence type="ECO:0000256" key="1">
    <source>
        <dbReference type="ARBA" id="ARBA00000822"/>
    </source>
</evidence>
<dbReference type="GO" id="GO:0008843">
    <property type="term" value="F:endochitinase activity"/>
    <property type="evidence" value="ECO:0007669"/>
    <property type="project" value="UniProtKB-EC"/>
</dbReference>
<dbReference type="PIRSF" id="PIRSF037299">
    <property type="entry name" value="Glycosidase_CRH1_prd"/>
    <property type="match status" value="1"/>
</dbReference>
<dbReference type="GO" id="GO:0006030">
    <property type="term" value="P:chitin metabolic process"/>
    <property type="evidence" value="ECO:0007669"/>
    <property type="project" value="EnsemblFungi"/>
</dbReference>
<dbReference type="InterPro" id="IPR050546">
    <property type="entry name" value="Glycosyl_Hydrlase_16"/>
</dbReference>
<dbReference type="GO" id="GO:0005975">
    <property type="term" value="P:carbohydrate metabolic process"/>
    <property type="evidence" value="ECO:0007669"/>
    <property type="project" value="InterPro"/>
</dbReference>
<dbReference type="EMBL" id="LLZZ01000144">
    <property type="protein sequence ID" value="KTA99507.1"/>
    <property type="molecule type" value="Genomic_DNA"/>
</dbReference>
<evidence type="ECO:0000256" key="6">
    <source>
        <dbReference type="ARBA" id="ARBA00022729"/>
    </source>
</evidence>
<feature type="signal peptide" evidence="17">
    <location>
        <begin position="1"/>
        <end position="19"/>
    </location>
</feature>
<keyword evidence="5" id="KW-0808">Transferase</keyword>
<reference evidence="19 20" key="1">
    <citation type="submission" date="2015-10" db="EMBL/GenBank/DDBJ databases">
        <title>Draft genomes sequences of Candida glabrata isolates 1A, 1B, 2A, 2B, 3A and 3B.</title>
        <authorList>
            <person name="Haavelsrud O.E."/>
            <person name="Gaustad P."/>
        </authorList>
    </citation>
    <scope>NUCLEOTIDE SEQUENCE [LARGE SCALE GENOMIC DNA]</scope>
    <source>
        <strain evidence="19">910700640</strain>
    </source>
</reference>
<evidence type="ECO:0000313" key="19">
    <source>
        <dbReference type="EMBL" id="KTA99507.1"/>
    </source>
</evidence>
<dbReference type="VEuPathDB" id="FungiDB:CAGL0C02211g"/>
<accession>A0A0W0CN17</accession>
<dbReference type="InterPro" id="IPR017168">
    <property type="entry name" value="CHR-like"/>
</dbReference>
<sequence length="481" mass="52485">MLFLISLLSLFANILSVEAAELTAPIYCNATSQCPEEFPCCSQFGQCGTGQYCINNCNPKFSFSIDSRVPMPVCKDSSTKFDDYSSKVLNADTYLNNASAADWTYSGYLVDYPDEDSMILAMPKNSGGSVLSTTRYMWYGKVSARLKSSHLGGVVSSMILFSNVQDEIDIEFIGADLNTVQTNFYWEGTLNYTNSANMTTSNTFENYHDYEIDWHEDYITWSIDGVVGRTLYKNQTYNETTGIYEFPQTPSRIQISIWPGGNATSAPGTIAWAGGAINWDAPDIQDPGYYYMMVQEANITCYDPPANVKKNGTKSYIYTSNKDFTQDSIMISDKDFVLENSAWTGLNLTEGAKAKPSEAKASSKLSSSHNSTSSASSTAFHNSTSSTMHHNSTLTSITSMFSNSTSQSSTKHASTTSKTSERKSTASKTDPSTLQTTTKSSQSSSTSTSTIRNQKDSNTGAITKLNGLCAIIVAILTALLA</sequence>
<dbReference type="Pfam" id="PF00722">
    <property type="entry name" value="Glyco_hydro_16"/>
    <property type="match status" value="1"/>
</dbReference>
<evidence type="ECO:0000256" key="7">
    <source>
        <dbReference type="ARBA" id="ARBA00022801"/>
    </source>
</evidence>
<gene>
    <name evidence="19" type="ORF">AO440_000486</name>
</gene>
<comment type="subcellular location">
    <subcellularLocation>
        <location evidence="2">Membrane</location>
        <topology evidence="2">Lipid-anchor</topology>
        <topology evidence="2">GPI-anchor</topology>
    </subcellularLocation>
</comment>
<dbReference type="VEuPathDB" id="FungiDB:B1J91_C02211g"/>
<evidence type="ECO:0000256" key="9">
    <source>
        <dbReference type="ARBA" id="ARBA00023180"/>
    </source>
</evidence>
<comment type="catalytic activity">
    <reaction evidence="1">
        <text>Random endo-hydrolysis of N-acetyl-beta-D-glucosaminide (1-&gt;4)-beta-linkages in chitin and chitodextrins.</text>
        <dbReference type="EC" id="3.2.1.14"/>
    </reaction>
</comment>
<evidence type="ECO:0000256" key="16">
    <source>
        <dbReference type="SAM" id="MobiDB-lite"/>
    </source>
</evidence>
<dbReference type="GO" id="GO:0016757">
    <property type="term" value="F:glycosyltransferase activity"/>
    <property type="evidence" value="ECO:0007669"/>
    <property type="project" value="UniProtKB-KW"/>
</dbReference>
<dbReference type="PANTHER" id="PTHR10963">
    <property type="entry name" value="GLYCOSYL HYDROLASE-RELATED"/>
    <property type="match status" value="1"/>
</dbReference>
<dbReference type="Gene3D" id="2.60.120.200">
    <property type="match status" value="1"/>
</dbReference>
<evidence type="ECO:0000256" key="17">
    <source>
        <dbReference type="SAM" id="SignalP"/>
    </source>
</evidence>
<dbReference type="Proteomes" id="UP000054886">
    <property type="component" value="Unassembled WGS sequence"/>
</dbReference>
<keyword evidence="3" id="KW-0336">GPI-anchor</keyword>
<dbReference type="GO" id="GO:0031505">
    <property type="term" value="P:fungal-type cell wall organization"/>
    <property type="evidence" value="ECO:0007669"/>
    <property type="project" value="EnsemblFungi"/>
</dbReference>
<organism evidence="19 20">
    <name type="scientific">Candida glabrata</name>
    <name type="common">Yeast</name>
    <name type="synonym">Torulopsis glabrata</name>
    <dbReference type="NCBI Taxonomy" id="5478"/>
    <lineage>
        <taxon>Eukaryota</taxon>
        <taxon>Fungi</taxon>
        <taxon>Dikarya</taxon>
        <taxon>Ascomycota</taxon>
        <taxon>Saccharomycotina</taxon>
        <taxon>Saccharomycetes</taxon>
        <taxon>Saccharomycetales</taxon>
        <taxon>Saccharomycetaceae</taxon>
        <taxon>Nakaseomyces</taxon>
    </lineage>
</organism>
<keyword evidence="4" id="KW-0328">Glycosyltransferase</keyword>
<keyword evidence="8 14" id="KW-0472">Membrane</keyword>
<dbReference type="EC" id="3.2.-.-" evidence="14"/>
<proteinExistence type="inferred from homology"/>